<accession>A0A219B0B4</accession>
<evidence type="ECO:0000256" key="1">
    <source>
        <dbReference type="ARBA" id="ARBA00004377"/>
    </source>
</evidence>
<reference evidence="12" key="1">
    <citation type="submission" date="2017-05" db="EMBL/GenBank/DDBJ databases">
        <authorList>
            <person name="Lin X."/>
        </authorList>
    </citation>
    <scope>NUCLEOTIDE SEQUENCE [LARGE SCALE GENOMIC DNA]</scope>
    <source>
        <strain evidence="12">JLT2012</strain>
    </source>
</reference>
<dbReference type="InterPro" id="IPR003413">
    <property type="entry name" value="T2SS_GspI_C"/>
</dbReference>
<evidence type="ECO:0000313" key="11">
    <source>
        <dbReference type="EMBL" id="OWV31750.1"/>
    </source>
</evidence>
<evidence type="ECO:0000256" key="7">
    <source>
        <dbReference type="ARBA" id="ARBA00022989"/>
    </source>
</evidence>
<sequence length="120" mass="12465">MRRETGFTLVEVLVALAVLGLASLALIRLGTAHAGTAIALEDTVRADIVAENALVAATIAEEPPTYGETGFMAANLGGAWAVTQTVERTAVDNVMLIRVAVAGPGGERAVIEGMRRVRIP</sequence>
<dbReference type="GO" id="GO:0015628">
    <property type="term" value="P:protein secretion by the type II secretion system"/>
    <property type="evidence" value="ECO:0007669"/>
    <property type="project" value="UniProtKB-UniRule"/>
</dbReference>
<comment type="similarity">
    <text evidence="2 9">Belongs to the GSP I family.</text>
</comment>
<dbReference type="SUPFAM" id="SSF54523">
    <property type="entry name" value="Pili subunits"/>
    <property type="match status" value="1"/>
</dbReference>
<name>A0A219B0B4_9SPHN</name>
<keyword evidence="7" id="KW-1133">Transmembrane helix</keyword>
<dbReference type="InterPro" id="IPR010052">
    <property type="entry name" value="T2SS_protein-GspI"/>
</dbReference>
<keyword evidence="12" id="KW-1185">Reference proteome</keyword>
<gene>
    <name evidence="11" type="ORF">B5C34_14655</name>
</gene>
<dbReference type="Gene3D" id="3.30.1300.30">
    <property type="entry name" value="GSPII I/J protein-like"/>
    <property type="match status" value="1"/>
</dbReference>
<dbReference type="OrthoDB" id="9907337at2"/>
<keyword evidence="8" id="KW-0472">Membrane</keyword>
<organism evidence="11 12">
    <name type="scientific">Pacificimonas flava</name>
    <dbReference type="NCBI Taxonomy" id="1234595"/>
    <lineage>
        <taxon>Bacteria</taxon>
        <taxon>Pseudomonadati</taxon>
        <taxon>Pseudomonadota</taxon>
        <taxon>Alphaproteobacteria</taxon>
        <taxon>Sphingomonadales</taxon>
        <taxon>Sphingosinicellaceae</taxon>
        <taxon>Pacificimonas</taxon>
    </lineage>
</organism>
<evidence type="ECO:0000313" key="12">
    <source>
        <dbReference type="Proteomes" id="UP000198462"/>
    </source>
</evidence>
<dbReference type="Pfam" id="PF07963">
    <property type="entry name" value="N_methyl"/>
    <property type="match status" value="1"/>
</dbReference>
<evidence type="ECO:0000256" key="3">
    <source>
        <dbReference type="ARBA" id="ARBA00022475"/>
    </source>
</evidence>
<comment type="caution">
    <text evidence="11">The sequence shown here is derived from an EMBL/GenBank/DDBJ whole genome shotgun (WGS) entry which is preliminary data.</text>
</comment>
<feature type="domain" description="Type II secretion system protein GspI C-terminal" evidence="10">
    <location>
        <begin position="40"/>
        <end position="110"/>
    </location>
</feature>
<keyword evidence="4 9" id="KW-0488">Methylation</keyword>
<protein>
    <recommendedName>
        <fullName evidence="9">Type II secretion system protein I</fullName>
        <shortName evidence="9">T2SS minor pseudopilin I</shortName>
    </recommendedName>
</protein>
<dbReference type="PANTHER" id="PTHR38779">
    <property type="entry name" value="TYPE II SECRETION SYSTEM PROTEIN I-RELATED"/>
    <property type="match status" value="1"/>
</dbReference>
<proteinExistence type="inferred from homology"/>
<dbReference type="Proteomes" id="UP000198462">
    <property type="component" value="Unassembled WGS sequence"/>
</dbReference>
<comment type="subunit">
    <text evidence="9">Type II secretion is composed of four main components: the outer membrane complex, the inner membrane complex, the cytoplasmic secretion ATPase and the periplasm-spanning pseudopilus.</text>
</comment>
<dbReference type="GO" id="GO:0015627">
    <property type="term" value="C:type II protein secretion system complex"/>
    <property type="evidence" value="ECO:0007669"/>
    <property type="project" value="UniProtKB-UniRule"/>
</dbReference>
<evidence type="ECO:0000256" key="4">
    <source>
        <dbReference type="ARBA" id="ARBA00022481"/>
    </source>
</evidence>
<dbReference type="InterPro" id="IPR045584">
    <property type="entry name" value="Pilin-like"/>
</dbReference>
<comment type="subcellular location">
    <subcellularLocation>
        <location evidence="1 9">Cell inner membrane</location>
        <topology evidence="1 9">Single-pass membrane protein</topology>
    </subcellularLocation>
</comment>
<evidence type="ECO:0000256" key="6">
    <source>
        <dbReference type="ARBA" id="ARBA00022692"/>
    </source>
</evidence>
<dbReference type="PROSITE" id="PS00409">
    <property type="entry name" value="PROKAR_NTER_METHYL"/>
    <property type="match status" value="1"/>
</dbReference>
<evidence type="ECO:0000259" key="10">
    <source>
        <dbReference type="Pfam" id="PF02501"/>
    </source>
</evidence>
<dbReference type="RefSeq" id="WP_088713547.1">
    <property type="nucleotide sequence ID" value="NZ_NFZT01000007.1"/>
</dbReference>
<keyword evidence="6" id="KW-0812">Transmembrane</keyword>
<dbReference type="InterPro" id="IPR012902">
    <property type="entry name" value="N_methyl_site"/>
</dbReference>
<keyword evidence="5 9" id="KW-0997">Cell inner membrane</keyword>
<comment type="PTM">
    <text evidence="9">Cleaved by prepilin peptidase.</text>
</comment>
<dbReference type="EMBL" id="NFZT01000007">
    <property type="protein sequence ID" value="OWV31750.1"/>
    <property type="molecule type" value="Genomic_DNA"/>
</dbReference>
<evidence type="ECO:0000256" key="2">
    <source>
        <dbReference type="ARBA" id="ARBA00008358"/>
    </source>
</evidence>
<dbReference type="AlphaFoldDB" id="A0A219B0B4"/>
<evidence type="ECO:0000256" key="8">
    <source>
        <dbReference type="ARBA" id="ARBA00023136"/>
    </source>
</evidence>
<dbReference type="GO" id="GO:0005886">
    <property type="term" value="C:plasma membrane"/>
    <property type="evidence" value="ECO:0007669"/>
    <property type="project" value="UniProtKB-SubCell"/>
</dbReference>
<comment type="function">
    <text evidence="9">Component of the type II secretion system required for the energy-dependent secretion of extracellular factors such as proteases and toxins from the periplasm.</text>
</comment>
<keyword evidence="3" id="KW-1003">Cell membrane</keyword>
<dbReference type="NCBIfam" id="TIGR02532">
    <property type="entry name" value="IV_pilin_GFxxxE"/>
    <property type="match status" value="1"/>
</dbReference>
<dbReference type="PANTHER" id="PTHR38779:SF2">
    <property type="entry name" value="TYPE II SECRETION SYSTEM PROTEIN I-RELATED"/>
    <property type="match status" value="1"/>
</dbReference>
<dbReference type="Pfam" id="PF02501">
    <property type="entry name" value="T2SSI"/>
    <property type="match status" value="1"/>
</dbReference>
<dbReference type="NCBIfam" id="TIGR01707">
    <property type="entry name" value="gspI"/>
    <property type="match status" value="1"/>
</dbReference>
<evidence type="ECO:0000256" key="5">
    <source>
        <dbReference type="ARBA" id="ARBA00022519"/>
    </source>
</evidence>
<evidence type="ECO:0000256" key="9">
    <source>
        <dbReference type="RuleBase" id="RU368030"/>
    </source>
</evidence>